<reference evidence="2" key="2">
    <citation type="journal article" date="2015" name="Genome Announc.">
        <title>Genome sequence of the AIDS-associated pathogen Penicillium marneffei (ATCC18224) and its near taxonomic relative Talaromyces stipitatus (ATCC10500).</title>
        <authorList>
            <person name="Nierman W.C."/>
            <person name="Fedorova-Abrams N.D."/>
            <person name="Andrianopoulos A."/>
        </authorList>
    </citation>
    <scope>NUCLEOTIDE SEQUENCE [LARGE SCALE GENOMIC DNA]</scope>
    <source>
        <strain evidence="2">ATCC 10500 / CBS 375.48 / QM 6759 / NRRL 1006</strain>
    </source>
</reference>
<dbReference type="Proteomes" id="UP000001745">
    <property type="component" value="Unassembled WGS sequence"/>
</dbReference>
<reference evidence="1" key="1">
    <citation type="submission" date="2007-10" db="EMBL/GenBank/DDBJ databases">
        <authorList>
            <person name="Zhao H."/>
            <person name="Waite J.H."/>
        </authorList>
    </citation>
    <scope>NUCLEOTIDE SEQUENCE</scope>
    <source>
        <strain evidence="1">ATCC 10500</strain>
    </source>
</reference>
<dbReference type="RefSeq" id="XP_002339907.1">
    <property type="nucleotide sequence ID" value="XM_002339866.1"/>
</dbReference>
<dbReference type="VEuPathDB" id="FungiDB:TSTA_060170"/>
<dbReference type="GeneID" id="8101368"/>
<keyword evidence="2" id="KW-1185">Reference proteome</keyword>
<proteinExistence type="predicted"/>
<dbReference type="AlphaFoldDB" id="B8LU47"/>
<dbReference type="EMBL" id="EQ962652">
    <property type="protein sequence ID" value="EED22519.1"/>
    <property type="molecule type" value="Genomic_DNA"/>
</dbReference>
<sequence length="160" mass="18133">MSWLVSILEWCFGGDDDLTPLTNNEIEPVNARDPEKGVRIIDVDSNTIFTVSISGECKRITFGELQQKNIYLEALIRYFQERPPEAKRPSEDSKITEVNYKEGTLSSASFISKDNMANPPSWNWRAVMENPSGFNALHWYYYGGDLGDSPHAFLCTSESL</sequence>
<gene>
    <name evidence="1" type="ORF">TSTA_060170</name>
</gene>
<name>B8LU47_TALSN</name>
<accession>B8LU47</accession>
<evidence type="ECO:0000313" key="1">
    <source>
        <dbReference type="EMBL" id="EED22519.1"/>
    </source>
</evidence>
<protein>
    <submittedName>
        <fullName evidence="1">Uncharacterized protein</fullName>
    </submittedName>
</protein>
<dbReference type="HOGENOM" id="CLU_1653308_0_0_1"/>
<organism evidence="1 2">
    <name type="scientific">Talaromyces stipitatus (strain ATCC 10500 / CBS 375.48 / QM 6759 / NRRL 1006)</name>
    <name type="common">Penicillium stipitatum</name>
    <dbReference type="NCBI Taxonomy" id="441959"/>
    <lineage>
        <taxon>Eukaryota</taxon>
        <taxon>Fungi</taxon>
        <taxon>Dikarya</taxon>
        <taxon>Ascomycota</taxon>
        <taxon>Pezizomycotina</taxon>
        <taxon>Eurotiomycetes</taxon>
        <taxon>Eurotiomycetidae</taxon>
        <taxon>Eurotiales</taxon>
        <taxon>Trichocomaceae</taxon>
        <taxon>Talaromyces</taxon>
        <taxon>Talaromyces sect. Talaromyces</taxon>
    </lineage>
</organism>
<dbReference type="InParanoid" id="B8LU47"/>
<evidence type="ECO:0000313" key="2">
    <source>
        <dbReference type="Proteomes" id="UP000001745"/>
    </source>
</evidence>
<dbReference type="RefSeq" id="XP_002339906.1">
    <property type="nucleotide sequence ID" value="XM_002339865.1"/>
</dbReference>
<dbReference type="EMBL" id="EQ962652">
    <property type="protein sequence ID" value="EED22520.1"/>
    <property type="molecule type" value="Genomic_DNA"/>
</dbReference>